<keyword evidence="5 9" id="KW-1133">Transmembrane helix</keyword>
<keyword evidence="4 9" id="KW-0812">Transmembrane</keyword>
<evidence type="ECO:0000256" key="2">
    <source>
        <dbReference type="ARBA" id="ARBA00008974"/>
    </source>
</evidence>
<keyword evidence="6 7" id="KW-0472">Membrane</keyword>
<dbReference type="InterPro" id="IPR001248">
    <property type="entry name" value="Pur-cyt_permease"/>
</dbReference>
<feature type="transmembrane region" description="Helical" evidence="9">
    <location>
        <begin position="317"/>
        <end position="336"/>
    </location>
</feature>
<dbReference type="GO" id="GO:0005886">
    <property type="term" value="C:plasma membrane"/>
    <property type="evidence" value="ECO:0007669"/>
    <property type="project" value="TreeGrafter"/>
</dbReference>
<dbReference type="GO" id="GO:0022857">
    <property type="term" value="F:transmembrane transporter activity"/>
    <property type="evidence" value="ECO:0007669"/>
    <property type="project" value="InterPro"/>
</dbReference>
<name>A0A3M0IB80_9ACTN</name>
<dbReference type="CDD" id="cd11484">
    <property type="entry name" value="SLC-NCS1sbd_CobB-like"/>
    <property type="match status" value="1"/>
</dbReference>
<dbReference type="Pfam" id="PF02133">
    <property type="entry name" value="Transp_cyt_pur"/>
    <property type="match status" value="1"/>
</dbReference>
<feature type="transmembrane region" description="Helical" evidence="9">
    <location>
        <begin position="230"/>
        <end position="251"/>
    </location>
</feature>
<comment type="subcellular location">
    <subcellularLocation>
        <location evidence="1">Membrane</location>
        <topology evidence="1">Multi-pass membrane protein</topology>
    </subcellularLocation>
</comment>
<evidence type="ECO:0000256" key="5">
    <source>
        <dbReference type="ARBA" id="ARBA00022989"/>
    </source>
</evidence>
<evidence type="ECO:0000256" key="9">
    <source>
        <dbReference type="SAM" id="Phobius"/>
    </source>
</evidence>
<protein>
    <submittedName>
        <fullName evidence="10">Cytosine permease</fullName>
    </submittedName>
</protein>
<feature type="transmembrane region" description="Helical" evidence="9">
    <location>
        <begin position="430"/>
        <end position="455"/>
    </location>
</feature>
<evidence type="ECO:0000256" key="3">
    <source>
        <dbReference type="ARBA" id="ARBA00022448"/>
    </source>
</evidence>
<sequence>MRRSAGHLAPLVSGPAAPRIHAPLFPASHSRAALGDTDVTANSVTSIEQRSIDFIPHSERHGSVRSLFTLWFGGNLQVTAIAAGAITVAVGLPLPWALLAIVVGNLVGAVFMALHSAQGPRLGIPQMIQSRAQFGYLGAVLPLLLVLLMYVGYFASSAVLTGQAISSWLGLPVDLSIVAANVVTAVLALYGYRLLHATEKWLSVISGIGFLVLSVQLVRHVGIGDWNASGFSWGTFLLATSIAATWQLTYAPYVADYSRYLPADTPVRASFWYTYTGTVLASSWMFAFGAVATAAAAKAFAGGSVDFIVGQAGTATWAFFLIIIAGNICVNALNLYGMFMSATTTLTVFVKGPVNVTMRTLIVVSAAAIGTVLAITGRSNFLDNFTNFILLLAYFLIPWTSINLVDFYLVRKERYAIDDIFERDGRYGGVDWRAMTAYIAGIVIELPLVSSAFYVGPLVAPLGGADISWIVGIFVSGGLYLLIMKAAPVRRGHLATEGDVPVPGGADHSRSGGGMSVIETAQGEANS</sequence>
<keyword evidence="11" id="KW-1185">Reference proteome</keyword>
<reference evidence="10 11" key="1">
    <citation type="submission" date="2017-11" db="EMBL/GenBank/DDBJ databases">
        <title>Draft genome of actinobacteria isolated from guarana (Paullinia cupana (Mart.) Ducke.</title>
        <authorList>
            <person name="Siqueira K.A."/>
            <person name="Liotti R.G."/>
            <person name="Mendes T.A.O."/>
            <person name="Soares M.A."/>
        </authorList>
    </citation>
    <scope>NUCLEOTIDE SEQUENCE [LARGE SCALE GENOMIC DNA]</scope>
    <source>
        <strain evidence="10 11">193</strain>
    </source>
</reference>
<feature type="transmembrane region" description="Helical" evidence="9">
    <location>
        <begin position="272"/>
        <end position="297"/>
    </location>
</feature>
<gene>
    <name evidence="10" type="ORF">CTZ28_24305</name>
</gene>
<accession>A0A3M0IB80</accession>
<dbReference type="PIRSF" id="PIRSF002744">
    <property type="entry name" value="Pur-cyt_permease"/>
    <property type="match status" value="1"/>
</dbReference>
<feature type="transmembrane region" description="Helical" evidence="9">
    <location>
        <begin position="134"/>
        <end position="155"/>
    </location>
</feature>
<dbReference type="Proteomes" id="UP000270471">
    <property type="component" value="Unassembled WGS sequence"/>
</dbReference>
<feature type="transmembrane region" description="Helical" evidence="9">
    <location>
        <begin position="356"/>
        <end position="376"/>
    </location>
</feature>
<feature type="transmembrane region" description="Helical" evidence="9">
    <location>
        <begin position="201"/>
        <end position="218"/>
    </location>
</feature>
<dbReference type="EMBL" id="PENI01000016">
    <property type="protein sequence ID" value="RMB83469.1"/>
    <property type="molecule type" value="Genomic_DNA"/>
</dbReference>
<dbReference type="OrthoDB" id="9809167at2"/>
<evidence type="ECO:0000256" key="1">
    <source>
        <dbReference type="ARBA" id="ARBA00004141"/>
    </source>
</evidence>
<comment type="similarity">
    <text evidence="2 7">Belongs to the purine-cytosine permease (2.A.39) family.</text>
</comment>
<dbReference type="PANTHER" id="PTHR31806">
    <property type="entry name" value="PURINE-CYTOSINE PERMEASE FCY2-RELATED"/>
    <property type="match status" value="1"/>
</dbReference>
<feature type="transmembrane region" description="Helical" evidence="9">
    <location>
        <begin position="388"/>
        <end position="409"/>
    </location>
</feature>
<feature type="transmembrane region" description="Helical" evidence="9">
    <location>
        <begin position="96"/>
        <end position="114"/>
    </location>
</feature>
<feature type="transmembrane region" description="Helical" evidence="9">
    <location>
        <begin position="67"/>
        <end position="90"/>
    </location>
</feature>
<dbReference type="PANTHER" id="PTHR31806:SF1">
    <property type="entry name" value="PURINE-CYTOSINE PERMEASE FCY2-RELATED"/>
    <property type="match status" value="1"/>
</dbReference>
<feature type="transmembrane region" description="Helical" evidence="9">
    <location>
        <begin position="467"/>
        <end position="483"/>
    </location>
</feature>
<evidence type="ECO:0000256" key="8">
    <source>
        <dbReference type="SAM" id="MobiDB-lite"/>
    </source>
</evidence>
<comment type="caution">
    <text evidence="10">The sequence shown here is derived from an EMBL/GenBank/DDBJ whole genome shotgun (WGS) entry which is preliminary data.</text>
</comment>
<organism evidence="10 11">
    <name type="scientific">Streptomyces shenzhenensis</name>
    <dbReference type="NCBI Taxonomy" id="943815"/>
    <lineage>
        <taxon>Bacteria</taxon>
        <taxon>Bacillati</taxon>
        <taxon>Actinomycetota</taxon>
        <taxon>Actinomycetes</taxon>
        <taxon>Kitasatosporales</taxon>
        <taxon>Streptomycetaceae</taxon>
        <taxon>Streptomyces</taxon>
    </lineage>
</organism>
<evidence type="ECO:0000313" key="11">
    <source>
        <dbReference type="Proteomes" id="UP000270471"/>
    </source>
</evidence>
<feature type="region of interest" description="Disordered" evidence="8">
    <location>
        <begin position="498"/>
        <end position="527"/>
    </location>
</feature>
<keyword evidence="3 7" id="KW-0813">Transport</keyword>
<evidence type="ECO:0000256" key="4">
    <source>
        <dbReference type="ARBA" id="ARBA00022692"/>
    </source>
</evidence>
<dbReference type="AlphaFoldDB" id="A0A3M0IB80"/>
<feature type="transmembrane region" description="Helical" evidence="9">
    <location>
        <begin position="175"/>
        <end position="194"/>
    </location>
</feature>
<evidence type="ECO:0000313" key="10">
    <source>
        <dbReference type="EMBL" id="RMB83469.1"/>
    </source>
</evidence>
<evidence type="ECO:0000256" key="7">
    <source>
        <dbReference type="PIRNR" id="PIRNR002744"/>
    </source>
</evidence>
<dbReference type="InterPro" id="IPR026030">
    <property type="entry name" value="Pur-cyt_permease_Fcy2/21/22"/>
</dbReference>
<evidence type="ECO:0000256" key="6">
    <source>
        <dbReference type="ARBA" id="ARBA00023136"/>
    </source>
</evidence>
<proteinExistence type="inferred from homology"/>
<dbReference type="Gene3D" id="1.10.4160.10">
    <property type="entry name" value="Hydantoin permease"/>
    <property type="match status" value="1"/>
</dbReference>